<evidence type="ECO:0000256" key="1">
    <source>
        <dbReference type="SAM" id="Phobius"/>
    </source>
</evidence>
<dbReference type="InterPro" id="IPR005074">
    <property type="entry name" value="Peptidase_C39"/>
</dbReference>
<dbReference type="InterPro" id="IPR003593">
    <property type="entry name" value="AAA+_ATPase"/>
</dbReference>
<dbReference type="GO" id="GO:0016020">
    <property type="term" value="C:membrane"/>
    <property type="evidence" value="ECO:0007669"/>
    <property type="project" value="InterPro"/>
</dbReference>
<dbReference type="Proteomes" id="UP000306416">
    <property type="component" value="Unassembled WGS sequence"/>
</dbReference>
<keyword evidence="1" id="KW-0472">Membrane</keyword>
<evidence type="ECO:0000313" key="4">
    <source>
        <dbReference type="Proteomes" id="UP000306416"/>
    </source>
</evidence>
<name>A0A4S1CD44_9BACT</name>
<evidence type="ECO:0000313" key="3">
    <source>
        <dbReference type="EMBL" id="TGU70916.1"/>
    </source>
</evidence>
<feature type="domain" description="Peptidase C39" evidence="2">
    <location>
        <begin position="328"/>
        <end position="456"/>
    </location>
</feature>
<dbReference type="SMART" id="SM00382">
    <property type="entry name" value="AAA"/>
    <property type="match status" value="1"/>
</dbReference>
<gene>
    <name evidence="3" type="ORF">E4633_18190</name>
</gene>
<dbReference type="Gene3D" id="3.40.50.300">
    <property type="entry name" value="P-loop containing nucleotide triphosphate hydrolases"/>
    <property type="match status" value="1"/>
</dbReference>
<dbReference type="PANTHER" id="PTHR35894">
    <property type="entry name" value="GENERAL SECRETION PATHWAY PROTEIN A-RELATED"/>
    <property type="match status" value="1"/>
</dbReference>
<dbReference type="InterPro" id="IPR036366">
    <property type="entry name" value="PGBDSf"/>
</dbReference>
<dbReference type="Gene3D" id="3.90.70.10">
    <property type="entry name" value="Cysteine proteinases"/>
    <property type="match status" value="1"/>
</dbReference>
<dbReference type="PROSITE" id="PS50990">
    <property type="entry name" value="PEPTIDASE_C39"/>
    <property type="match status" value="1"/>
</dbReference>
<dbReference type="EMBL" id="SRSC01000004">
    <property type="protein sequence ID" value="TGU70916.1"/>
    <property type="molecule type" value="Genomic_DNA"/>
</dbReference>
<dbReference type="SUPFAM" id="SSF47090">
    <property type="entry name" value="PGBD-like"/>
    <property type="match status" value="1"/>
</dbReference>
<dbReference type="GO" id="GO:0008233">
    <property type="term" value="F:peptidase activity"/>
    <property type="evidence" value="ECO:0007669"/>
    <property type="project" value="InterPro"/>
</dbReference>
<dbReference type="InterPro" id="IPR049945">
    <property type="entry name" value="AAA_22"/>
</dbReference>
<dbReference type="GO" id="GO:0006508">
    <property type="term" value="P:proteolysis"/>
    <property type="evidence" value="ECO:0007669"/>
    <property type="project" value="InterPro"/>
</dbReference>
<dbReference type="InterPro" id="IPR002477">
    <property type="entry name" value="Peptidoglycan-bd-like"/>
</dbReference>
<dbReference type="RefSeq" id="WP_135872364.1">
    <property type="nucleotide sequence ID" value="NZ_SRSC01000004.1"/>
</dbReference>
<dbReference type="Pfam" id="PF01471">
    <property type="entry name" value="PG_binding_1"/>
    <property type="match status" value="1"/>
</dbReference>
<dbReference type="PANTHER" id="PTHR35894:SF1">
    <property type="entry name" value="PHOSPHORIBULOKINASE _ URIDINE KINASE FAMILY"/>
    <property type="match status" value="1"/>
</dbReference>
<sequence>MYWESFGFKEPPFALTPNPSFLFLSAPHQEAFAHLLFAIENRAGFIELSGEVGTGKTTIVRTLLNQLDPETHRTALIFNPILSPIGFMKEVNAEFGLSCEGNEIRDLHAALNAFLLDENRAGRTVVLVIDEAQNLSIEVLEHVRLISNLETESAKLIQIVLVGQPELNALLGRDELRQLDQRITVRYHLKPMCFEDTCAYIRHRIRFAADGREPLTFSLGAFKRIYRFSGGLPRLINGVCDRALLLAYTRECKEVSKTMASLSIADLRRESPRRRRSLQVQALSAALVVCVLVIAGFSIASLHLFERGENKAVQQVSEHKVAQVKAKQSAPFSVEAARQAIAAQPVQDNLYAAMNALLAAWQVPTIDPAPGQADNVRTLARQRGLTATKQNVSLETLERLDAPALLHLVLPGNVERLVALVGLEGDQVHVVPAISGRSTLSRTELGQLWSGRATLLWKDFHGIAAKGADKAAGTRQLQELLKQIGCYAGTPNGAFDEATKTALAAFQRREQVTADGKVGAQTLILLYRRAGGFFPPGLAKANGTNGKQTTGRI</sequence>
<evidence type="ECO:0000259" key="2">
    <source>
        <dbReference type="PROSITE" id="PS50990"/>
    </source>
</evidence>
<reference evidence="3 4" key="1">
    <citation type="submission" date="2019-04" db="EMBL/GenBank/DDBJ databases">
        <title>Geobacter oryzae sp. nov., ferric-reducing bacteria isolated from paddy soil.</title>
        <authorList>
            <person name="Xu Z."/>
            <person name="Masuda Y."/>
            <person name="Itoh H."/>
            <person name="Senoo K."/>
        </authorList>
    </citation>
    <scope>NUCLEOTIDE SEQUENCE [LARGE SCALE GENOMIC DNA]</scope>
    <source>
        <strain evidence="3 4">Red111</strain>
    </source>
</reference>
<dbReference type="Gene3D" id="1.10.101.10">
    <property type="entry name" value="PGBD-like superfamily/PGBD"/>
    <property type="match status" value="1"/>
</dbReference>
<dbReference type="GO" id="GO:0005524">
    <property type="term" value="F:ATP binding"/>
    <property type="evidence" value="ECO:0007669"/>
    <property type="project" value="InterPro"/>
</dbReference>
<protein>
    <submittedName>
        <fullName evidence="3">AAA family ATPase</fullName>
    </submittedName>
</protein>
<dbReference type="InterPro" id="IPR052026">
    <property type="entry name" value="ExeA_AAA_ATPase_DNA-bind"/>
</dbReference>
<dbReference type="SUPFAM" id="SSF52540">
    <property type="entry name" value="P-loop containing nucleoside triphosphate hydrolases"/>
    <property type="match status" value="1"/>
</dbReference>
<keyword evidence="1" id="KW-1133">Transmembrane helix</keyword>
<organism evidence="3 4">
    <name type="scientific">Geomonas terrae</name>
    <dbReference type="NCBI Taxonomy" id="2562681"/>
    <lineage>
        <taxon>Bacteria</taxon>
        <taxon>Pseudomonadati</taxon>
        <taxon>Thermodesulfobacteriota</taxon>
        <taxon>Desulfuromonadia</taxon>
        <taxon>Geobacterales</taxon>
        <taxon>Geobacteraceae</taxon>
        <taxon>Geomonas</taxon>
    </lineage>
</organism>
<dbReference type="GO" id="GO:0016887">
    <property type="term" value="F:ATP hydrolysis activity"/>
    <property type="evidence" value="ECO:0007669"/>
    <property type="project" value="InterPro"/>
</dbReference>
<dbReference type="CDD" id="cd00009">
    <property type="entry name" value="AAA"/>
    <property type="match status" value="1"/>
</dbReference>
<dbReference type="AlphaFoldDB" id="A0A4S1CD44"/>
<dbReference type="InterPro" id="IPR027417">
    <property type="entry name" value="P-loop_NTPase"/>
</dbReference>
<feature type="transmembrane region" description="Helical" evidence="1">
    <location>
        <begin position="282"/>
        <end position="305"/>
    </location>
</feature>
<keyword evidence="4" id="KW-1185">Reference proteome</keyword>
<accession>A0A4S1CD44</accession>
<dbReference type="Pfam" id="PF13401">
    <property type="entry name" value="AAA_22"/>
    <property type="match status" value="1"/>
</dbReference>
<proteinExistence type="predicted"/>
<comment type="caution">
    <text evidence="3">The sequence shown here is derived from an EMBL/GenBank/DDBJ whole genome shotgun (WGS) entry which is preliminary data.</text>
</comment>
<keyword evidence="1" id="KW-0812">Transmembrane</keyword>
<dbReference type="InterPro" id="IPR036365">
    <property type="entry name" value="PGBD-like_sf"/>
</dbReference>